<name>A0ACC0F600_9ERIC</name>
<keyword evidence="2" id="KW-1185">Reference proteome</keyword>
<dbReference type="EMBL" id="CM045768">
    <property type="protein sequence ID" value="KAI7983958.1"/>
    <property type="molecule type" value="Genomic_DNA"/>
</dbReference>
<reference evidence="1 2" key="1">
    <citation type="journal article" date="2022" name="Plant J.">
        <title>Chromosome-level genome of Camellia lanceoleosa provides a valuable resource for understanding genome evolution and self-incompatibility.</title>
        <authorList>
            <person name="Gong W."/>
            <person name="Xiao S."/>
            <person name="Wang L."/>
            <person name="Liao Z."/>
            <person name="Chang Y."/>
            <person name="Mo W."/>
            <person name="Hu G."/>
            <person name="Li W."/>
            <person name="Zhao G."/>
            <person name="Zhu H."/>
            <person name="Hu X."/>
            <person name="Ji K."/>
            <person name="Xiang X."/>
            <person name="Song Q."/>
            <person name="Yuan D."/>
            <person name="Jin S."/>
            <person name="Zhang L."/>
        </authorList>
    </citation>
    <scope>NUCLEOTIDE SEQUENCE [LARGE SCALE GENOMIC DNA]</scope>
    <source>
        <strain evidence="1">SQ_2022a</strain>
    </source>
</reference>
<protein>
    <submittedName>
        <fullName evidence="1">Uncharacterized protein</fullName>
    </submittedName>
</protein>
<comment type="caution">
    <text evidence="1">The sequence shown here is derived from an EMBL/GenBank/DDBJ whole genome shotgun (WGS) entry which is preliminary data.</text>
</comment>
<dbReference type="Proteomes" id="UP001060215">
    <property type="component" value="Chromosome 11"/>
</dbReference>
<evidence type="ECO:0000313" key="2">
    <source>
        <dbReference type="Proteomes" id="UP001060215"/>
    </source>
</evidence>
<sequence length="111" mass="11811">MSNPKRPVGSFASMASATTTDVGTHISQQLSFLPTACKQQALSHAEENHTLLTSARLRSSPSRPPSSPTTILANEVVAVAHRSVTESTILMLNQSLRCRQGGMPVGRGAER</sequence>
<organism evidence="1 2">
    <name type="scientific">Camellia lanceoleosa</name>
    <dbReference type="NCBI Taxonomy" id="1840588"/>
    <lineage>
        <taxon>Eukaryota</taxon>
        <taxon>Viridiplantae</taxon>
        <taxon>Streptophyta</taxon>
        <taxon>Embryophyta</taxon>
        <taxon>Tracheophyta</taxon>
        <taxon>Spermatophyta</taxon>
        <taxon>Magnoliopsida</taxon>
        <taxon>eudicotyledons</taxon>
        <taxon>Gunneridae</taxon>
        <taxon>Pentapetalae</taxon>
        <taxon>asterids</taxon>
        <taxon>Ericales</taxon>
        <taxon>Theaceae</taxon>
        <taxon>Camellia</taxon>
    </lineage>
</organism>
<gene>
    <name evidence="1" type="ORF">LOK49_LG15G01680</name>
</gene>
<proteinExistence type="predicted"/>
<evidence type="ECO:0000313" key="1">
    <source>
        <dbReference type="EMBL" id="KAI7983958.1"/>
    </source>
</evidence>
<accession>A0ACC0F600</accession>